<evidence type="ECO:0000256" key="1">
    <source>
        <dbReference type="ARBA" id="ARBA00005820"/>
    </source>
</evidence>
<gene>
    <name evidence="5" type="ORF">GCM10009810_22510</name>
</gene>
<comment type="caution">
    <text evidence="5">The sequence shown here is derived from an EMBL/GenBank/DDBJ whole genome shotgun (WGS) entry which is preliminary data.</text>
</comment>
<dbReference type="Proteomes" id="UP001501475">
    <property type="component" value="Unassembled WGS sequence"/>
</dbReference>
<dbReference type="Gene3D" id="1.10.10.10">
    <property type="entry name" value="Winged helix-like DNA-binding domain superfamily/Winged helix DNA-binding domain"/>
    <property type="match status" value="1"/>
</dbReference>
<evidence type="ECO:0000259" key="4">
    <source>
        <dbReference type="PROSITE" id="PS51755"/>
    </source>
</evidence>
<keyword evidence="2 3" id="KW-0238">DNA-binding</keyword>
<dbReference type="PRINTS" id="PR00364">
    <property type="entry name" value="DISEASERSIST"/>
</dbReference>
<reference evidence="5 6" key="1">
    <citation type="journal article" date="2019" name="Int. J. Syst. Evol. Microbiol.">
        <title>The Global Catalogue of Microorganisms (GCM) 10K type strain sequencing project: providing services to taxonomists for standard genome sequencing and annotation.</title>
        <authorList>
            <consortium name="The Broad Institute Genomics Platform"/>
            <consortium name="The Broad Institute Genome Sequencing Center for Infectious Disease"/>
            <person name="Wu L."/>
            <person name="Ma J."/>
        </authorList>
    </citation>
    <scope>NUCLEOTIDE SEQUENCE [LARGE SCALE GENOMIC DNA]</scope>
    <source>
        <strain evidence="5 6">JCM 15591</strain>
    </source>
</reference>
<accession>A0ABN2KQC0</accession>
<dbReference type="InterPro" id="IPR001867">
    <property type="entry name" value="OmpR/PhoB-type_DNA-bd"/>
</dbReference>
<evidence type="ECO:0000256" key="3">
    <source>
        <dbReference type="PROSITE-ProRule" id="PRU01091"/>
    </source>
</evidence>
<dbReference type="PROSITE" id="PS51755">
    <property type="entry name" value="OMPR_PHOB"/>
    <property type="match status" value="1"/>
</dbReference>
<dbReference type="InterPro" id="IPR036388">
    <property type="entry name" value="WH-like_DNA-bd_sf"/>
</dbReference>
<dbReference type="EMBL" id="BAAAPN010000051">
    <property type="protein sequence ID" value="GAA1762668.1"/>
    <property type="molecule type" value="Genomic_DNA"/>
</dbReference>
<dbReference type="Pfam" id="PF03704">
    <property type="entry name" value="BTAD"/>
    <property type="match status" value="1"/>
</dbReference>
<evidence type="ECO:0000313" key="5">
    <source>
        <dbReference type="EMBL" id="GAA1762668.1"/>
    </source>
</evidence>
<dbReference type="SUPFAM" id="SSF48452">
    <property type="entry name" value="TPR-like"/>
    <property type="match status" value="2"/>
</dbReference>
<dbReference type="InterPro" id="IPR005158">
    <property type="entry name" value="BTAD"/>
</dbReference>
<dbReference type="SMART" id="SM01043">
    <property type="entry name" value="BTAD"/>
    <property type="match status" value="1"/>
</dbReference>
<dbReference type="InterPro" id="IPR011990">
    <property type="entry name" value="TPR-like_helical_dom_sf"/>
</dbReference>
<evidence type="ECO:0000256" key="2">
    <source>
        <dbReference type="ARBA" id="ARBA00023125"/>
    </source>
</evidence>
<dbReference type="SMART" id="SM00862">
    <property type="entry name" value="Trans_reg_C"/>
    <property type="match status" value="1"/>
</dbReference>
<dbReference type="InterPro" id="IPR041664">
    <property type="entry name" value="AAA_16"/>
</dbReference>
<dbReference type="InterPro" id="IPR016032">
    <property type="entry name" value="Sig_transdc_resp-reg_C-effctor"/>
</dbReference>
<dbReference type="Gene3D" id="3.40.50.300">
    <property type="entry name" value="P-loop containing nucleotide triphosphate hydrolases"/>
    <property type="match status" value="1"/>
</dbReference>
<dbReference type="RefSeq" id="WP_344066193.1">
    <property type="nucleotide sequence ID" value="NZ_BAAAPN010000051.1"/>
</dbReference>
<proteinExistence type="inferred from homology"/>
<dbReference type="CDD" id="cd15831">
    <property type="entry name" value="BTAD"/>
    <property type="match status" value="1"/>
</dbReference>
<sequence length="971" mass="103712">MDAMDYRVLGQVQVAGDGAPLRGRRPRDVLAFLLARRSRPLAPDVILDAVWDNEAYTLDVSVVHTVIARLRRVLGADAIRRHDNGYQLDPQAHVDADEFTRLLSAARTLVPDRQGEIVALLRRALSLWTGPEAYSGVSDSLVATERPRLHELRDSAIEQLAERLLLGGSPDDLADVVDLTAQLCRREPLREHAHEILMAGLYRTGRQADALAAYEKLRRGLRTELGIDPQPATAQLYARILAQEDIAPAARVRPIAAGSARVSHPARPRTEFVGRAVELARLRELYDGARPLISVIGPGGVGKSRLLAEFATDLPAESTVYVELPCVGATTPAEIAEAIARARGLTLAAGDPVPALAAALRSSSVTLLIDEAEWAVEAIASVVDQVTAQAPRVRVVLTSRVPLGLTGESRVGVAPLATPSVGMGAADVEASDAVQLLIARLRDQAPELTLDRADLDRIAEIARRVDGLPLALELVAGQASSSSVPDLLALVDAPLDIEAAEQDREPRQRSLRETLTWSIERLHPDAQIVLARLGVFAGSFDMATATAVVGSVGNADVPALIRSLIREAHVQIDRRDGRLRMRLLRTVQCLAFELLTDSGDLDQVRRRHREWFAGRWRDQPLSDALIADVVASYADYVAALQDALTTQHASTCGDVAITLARYWFFVETGAAGLRWVQAALASNLLTHRQRAILRMMAVALQPQDSDGQNRTAALDALIEPLADDADWLGRLHILRSVGPYVHGDFEQALACAQQAVALARDRAQHHLPEALGACAVMLAALGRAQEATRACGEAWQLIAAGPSATDLTQVVPKIGLALVDSGQPRQALDILTATLETVERELGLAPQTLFTINAGWAALGCGEDERALHWFAHGIDQLIAGGDLVVVGELLSGAGAALAGLGSVDAEAVLAAGAAHLEAAGAVLTPWQDGQVRERRRVAKIDSAEPGPAAAVLAGTLDLGRLAALVTSAAR</sequence>
<feature type="domain" description="OmpR/PhoB-type" evidence="4">
    <location>
        <begin position="1"/>
        <end position="90"/>
    </location>
</feature>
<comment type="similarity">
    <text evidence="1">Belongs to the AfsR/DnrI/RedD regulatory family.</text>
</comment>
<name>A0ABN2KQC0_9MICO</name>
<protein>
    <recommendedName>
        <fullName evidence="4">OmpR/PhoB-type domain-containing protein</fullName>
    </recommendedName>
</protein>
<dbReference type="Gene3D" id="1.25.40.10">
    <property type="entry name" value="Tetratricopeptide repeat domain"/>
    <property type="match status" value="2"/>
</dbReference>
<keyword evidence="6" id="KW-1185">Reference proteome</keyword>
<dbReference type="SUPFAM" id="SSF52540">
    <property type="entry name" value="P-loop containing nucleoside triphosphate hydrolases"/>
    <property type="match status" value="1"/>
</dbReference>
<dbReference type="PANTHER" id="PTHR47691">
    <property type="entry name" value="REGULATOR-RELATED"/>
    <property type="match status" value="1"/>
</dbReference>
<dbReference type="Pfam" id="PF00486">
    <property type="entry name" value="Trans_reg_C"/>
    <property type="match status" value="1"/>
</dbReference>
<dbReference type="InterPro" id="IPR027417">
    <property type="entry name" value="P-loop_NTPase"/>
</dbReference>
<organism evidence="5 6">
    <name type="scientific">Nostocoides vanveenii</name>
    <dbReference type="NCBI Taxonomy" id="330835"/>
    <lineage>
        <taxon>Bacteria</taxon>
        <taxon>Bacillati</taxon>
        <taxon>Actinomycetota</taxon>
        <taxon>Actinomycetes</taxon>
        <taxon>Micrococcales</taxon>
        <taxon>Intrasporangiaceae</taxon>
        <taxon>Nostocoides</taxon>
    </lineage>
</organism>
<dbReference type="PANTHER" id="PTHR47691:SF3">
    <property type="entry name" value="HTH-TYPE TRANSCRIPTIONAL REGULATOR RV0890C-RELATED"/>
    <property type="match status" value="1"/>
</dbReference>
<dbReference type="Pfam" id="PF13191">
    <property type="entry name" value="AAA_16"/>
    <property type="match status" value="1"/>
</dbReference>
<evidence type="ECO:0000313" key="6">
    <source>
        <dbReference type="Proteomes" id="UP001501475"/>
    </source>
</evidence>
<dbReference type="SUPFAM" id="SSF46894">
    <property type="entry name" value="C-terminal effector domain of the bipartite response regulators"/>
    <property type="match status" value="1"/>
</dbReference>
<feature type="DNA-binding region" description="OmpR/PhoB-type" evidence="3">
    <location>
        <begin position="1"/>
        <end position="90"/>
    </location>
</feature>